<organism evidence="3 4">
    <name type="scientific">Rossellomorea aquimaris</name>
    <dbReference type="NCBI Taxonomy" id="189382"/>
    <lineage>
        <taxon>Bacteria</taxon>
        <taxon>Bacillati</taxon>
        <taxon>Bacillota</taxon>
        <taxon>Bacilli</taxon>
        <taxon>Bacillales</taxon>
        <taxon>Bacillaceae</taxon>
        <taxon>Rossellomorea</taxon>
    </lineage>
</organism>
<evidence type="ECO:0000259" key="2">
    <source>
        <dbReference type="Pfam" id="PF18902"/>
    </source>
</evidence>
<gene>
    <name evidence="3" type="ORF">FZC85_17705</name>
</gene>
<comment type="caution">
    <text evidence="3">The sequence shown here is derived from an EMBL/GenBank/DDBJ whole genome shotgun (WGS) entry which is preliminary data.</text>
</comment>
<feature type="transmembrane region" description="Helical" evidence="1">
    <location>
        <begin position="75"/>
        <end position="95"/>
    </location>
</feature>
<dbReference type="RefSeq" id="WP_148970335.1">
    <property type="nucleotide sequence ID" value="NZ_CANLNA010000005.1"/>
</dbReference>
<dbReference type="Proteomes" id="UP000324269">
    <property type="component" value="Unassembled WGS sequence"/>
</dbReference>
<protein>
    <recommendedName>
        <fullName evidence="2">DUF5658 domain-containing protein</fullName>
    </recommendedName>
</protein>
<keyword evidence="1" id="KW-0812">Transmembrane</keyword>
<dbReference type="OrthoDB" id="2084666at2"/>
<evidence type="ECO:0000313" key="3">
    <source>
        <dbReference type="EMBL" id="TYS83820.1"/>
    </source>
</evidence>
<proteinExistence type="predicted"/>
<feature type="domain" description="DUF5658" evidence="2">
    <location>
        <begin position="7"/>
        <end position="95"/>
    </location>
</feature>
<feature type="transmembrane region" description="Helical" evidence="1">
    <location>
        <begin position="43"/>
        <end position="63"/>
    </location>
</feature>
<name>A0A5D4TMJ5_9BACI</name>
<sequence>MKRLFLGLAFLNLMDGIISYIGINGSFMVEANPLMNEMYTTSPILFLGIKLLLSLFLILIVVYDRIPRLKWVTSMAYIVSAIYLFVFCLHGIWIIQSVM</sequence>
<dbReference type="InterPro" id="IPR043717">
    <property type="entry name" value="DUF5658"/>
</dbReference>
<reference evidence="3 4" key="1">
    <citation type="submission" date="2019-08" db="EMBL/GenBank/DDBJ databases">
        <title>Bacillus genomes from the desert of Cuatro Cienegas, Coahuila.</title>
        <authorList>
            <person name="Olmedo-Alvarez G."/>
        </authorList>
    </citation>
    <scope>NUCLEOTIDE SEQUENCE [LARGE SCALE GENOMIC DNA]</scope>
    <source>
        <strain evidence="3 4">CH87b_3T</strain>
    </source>
</reference>
<keyword evidence="1" id="KW-1133">Transmembrane helix</keyword>
<dbReference type="AlphaFoldDB" id="A0A5D4TMJ5"/>
<dbReference type="EMBL" id="VTEZ01000005">
    <property type="protein sequence ID" value="TYS83820.1"/>
    <property type="molecule type" value="Genomic_DNA"/>
</dbReference>
<evidence type="ECO:0000256" key="1">
    <source>
        <dbReference type="SAM" id="Phobius"/>
    </source>
</evidence>
<accession>A0A5D4TMJ5</accession>
<dbReference type="Pfam" id="PF18902">
    <property type="entry name" value="DUF5658"/>
    <property type="match status" value="1"/>
</dbReference>
<keyword evidence="1" id="KW-0472">Membrane</keyword>
<evidence type="ECO:0000313" key="4">
    <source>
        <dbReference type="Proteomes" id="UP000324269"/>
    </source>
</evidence>